<gene>
    <name evidence="9" type="primary">RT10</name>
    <name evidence="9" type="ORF">TR153276</name>
</gene>
<dbReference type="PANTHER" id="PTHR13334:SF4">
    <property type="entry name" value="SMALL RIBOSOMAL SUBUNIT PROTEIN US10M"/>
    <property type="match status" value="1"/>
</dbReference>
<feature type="domain" description="Small ribosomal subunit protein uS10" evidence="8">
    <location>
        <begin position="68"/>
        <end position="165"/>
    </location>
</feature>
<dbReference type="Gene3D" id="3.30.70.600">
    <property type="entry name" value="Ribosomal protein S10 domain"/>
    <property type="match status" value="1"/>
</dbReference>
<dbReference type="SUPFAM" id="SSF54999">
    <property type="entry name" value="Ribosomal protein S10"/>
    <property type="match status" value="1"/>
</dbReference>
<evidence type="ECO:0000256" key="7">
    <source>
        <dbReference type="ARBA" id="ARBA00035544"/>
    </source>
</evidence>
<reference evidence="9" key="1">
    <citation type="submission" date="2016-01" db="EMBL/GenBank/DDBJ databases">
        <title>Reference transcriptome for the parasite Schistocephalus solidus: insights into the molecular evolution of parasitism.</title>
        <authorList>
            <person name="Hebert F.O."/>
            <person name="Grambauer S."/>
            <person name="Barber I."/>
            <person name="Landry C.R."/>
            <person name="Aubin-Horth N."/>
        </authorList>
    </citation>
    <scope>NUCLEOTIDE SEQUENCE</scope>
</reference>
<dbReference type="GO" id="GO:0005763">
    <property type="term" value="C:mitochondrial small ribosomal subunit"/>
    <property type="evidence" value="ECO:0007669"/>
    <property type="project" value="InterPro"/>
</dbReference>
<sequence>SLPHSLYVMLPVLAATRRFVSTSVNRFALNQPATLLSSLAMPYRSLSSGAKIDGQELEEPDVLFKKVNIEVKSHEPEVLRSYEIFVRQVCDHLDLTCSVETRNSPIFDRLSLNKSPFIHKKHQRQYEFRTYVKNFIIPHVTGCTASVFLEYIQRNLPAGVHMAVTHHRVEKLPEALQKSLDETISTNSPK</sequence>
<feature type="non-terminal residue" evidence="9">
    <location>
        <position position="1"/>
    </location>
</feature>
<evidence type="ECO:0000313" key="9">
    <source>
        <dbReference type="EMBL" id="JAP41046.1"/>
    </source>
</evidence>
<keyword evidence="5" id="KW-0687">Ribonucleoprotein</keyword>
<name>A0A0X3P1L6_SCHSO</name>
<evidence type="ECO:0000259" key="8">
    <source>
        <dbReference type="SMART" id="SM01403"/>
    </source>
</evidence>
<evidence type="ECO:0000256" key="3">
    <source>
        <dbReference type="ARBA" id="ARBA00022980"/>
    </source>
</evidence>
<dbReference type="SMART" id="SM01403">
    <property type="entry name" value="Ribosomal_S10"/>
    <property type="match status" value="1"/>
</dbReference>
<dbReference type="InterPro" id="IPR036838">
    <property type="entry name" value="Ribosomal_uS10_dom_sf"/>
</dbReference>
<keyword evidence="3 9" id="KW-0689">Ribosomal protein</keyword>
<dbReference type="Pfam" id="PF00338">
    <property type="entry name" value="Ribosomal_S10"/>
    <property type="match status" value="1"/>
</dbReference>
<evidence type="ECO:0000256" key="4">
    <source>
        <dbReference type="ARBA" id="ARBA00023128"/>
    </source>
</evidence>
<evidence type="ECO:0000256" key="1">
    <source>
        <dbReference type="ARBA" id="ARBA00004173"/>
    </source>
</evidence>
<comment type="similarity">
    <text evidence="2">Belongs to the universal ribosomal protein uS10 family.</text>
</comment>
<comment type="subcellular location">
    <subcellularLocation>
        <location evidence="1">Mitochondrion</location>
    </subcellularLocation>
</comment>
<keyword evidence="4" id="KW-0496">Mitochondrion</keyword>
<dbReference type="AlphaFoldDB" id="A0A0X3P1L6"/>
<evidence type="ECO:0000256" key="2">
    <source>
        <dbReference type="ARBA" id="ARBA00007102"/>
    </source>
</evidence>
<protein>
    <recommendedName>
        <fullName evidence="6">Small ribosomal subunit protein uS10m</fullName>
    </recommendedName>
    <alternativeName>
        <fullName evidence="7">28S ribosomal protein S10, mitochondrial</fullName>
    </alternativeName>
</protein>
<evidence type="ECO:0000256" key="5">
    <source>
        <dbReference type="ARBA" id="ARBA00023274"/>
    </source>
</evidence>
<accession>A0A0X3P1L6</accession>
<evidence type="ECO:0000256" key="6">
    <source>
        <dbReference type="ARBA" id="ARBA00035261"/>
    </source>
</evidence>
<organism evidence="9">
    <name type="scientific">Schistocephalus solidus</name>
    <name type="common">Tapeworm</name>
    <dbReference type="NCBI Taxonomy" id="70667"/>
    <lineage>
        <taxon>Eukaryota</taxon>
        <taxon>Metazoa</taxon>
        <taxon>Spiralia</taxon>
        <taxon>Lophotrochozoa</taxon>
        <taxon>Platyhelminthes</taxon>
        <taxon>Cestoda</taxon>
        <taxon>Eucestoda</taxon>
        <taxon>Diphyllobothriidea</taxon>
        <taxon>Diphyllobothriidae</taxon>
        <taxon>Schistocephalus</taxon>
    </lineage>
</organism>
<dbReference type="InterPro" id="IPR027486">
    <property type="entry name" value="Ribosomal_uS10_dom"/>
</dbReference>
<dbReference type="PANTHER" id="PTHR13334">
    <property type="entry name" value="MITOCHONDRIAL 28S RIBOSOMAL PROTEIN S10"/>
    <property type="match status" value="1"/>
</dbReference>
<proteinExistence type="inferred from homology"/>
<dbReference type="EMBL" id="GEEE01022179">
    <property type="protein sequence ID" value="JAP41046.1"/>
    <property type="molecule type" value="Transcribed_RNA"/>
</dbReference>
<dbReference type="InterPro" id="IPR040055">
    <property type="entry name" value="Ribosomal_uS10m"/>
</dbReference>